<dbReference type="RefSeq" id="WP_092485622.1">
    <property type="nucleotide sequence ID" value="NZ_FOYM01000025.1"/>
</dbReference>
<dbReference type="AlphaFoldDB" id="A0A1I6E4T6"/>
<dbReference type="OrthoDB" id="1808310at2"/>
<sequence length="249" mass="26817">MKEIIKKLINSEIEDAVIQVHVARQALYDSLDAVKQKEVLVAGQVAVERGRSGPAFPNEDVRRAETAMRLRRDAEYQRLQQKLQDARANLALAEAALERERSAHSGLVAAVNLLSAKAQAGRDTSGLKDEIARALGIGSDKSDSNGQSAQASKAPAVSTDNTTDAGTENSQTQDNEDGLETGTFTILEVRDGKSPGTVRAWCEGPEGKVAVYAKNGVGQILRNSLHRQVEAKYRRGNKGLIAFNVRLAG</sequence>
<proteinExistence type="predicted"/>
<feature type="region of interest" description="Disordered" evidence="2">
    <location>
        <begin position="137"/>
        <end position="180"/>
    </location>
</feature>
<keyword evidence="1" id="KW-0175">Coiled coil</keyword>
<protein>
    <submittedName>
        <fullName evidence="3">Uncharacterized protein</fullName>
    </submittedName>
</protein>
<organism evidence="3 4">
    <name type="scientific">Desulfoscipio geothermicus DSM 3669</name>
    <dbReference type="NCBI Taxonomy" id="1121426"/>
    <lineage>
        <taxon>Bacteria</taxon>
        <taxon>Bacillati</taxon>
        <taxon>Bacillota</taxon>
        <taxon>Clostridia</taxon>
        <taxon>Eubacteriales</taxon>
        <taxon>Desulfallaceae</taxon>
        <taxon>Desulfoscipio</taxon>
    </lineage>
</organism>
<reference evidence="4" key="1">
    <citation type="submission" date="2016-10" db="EMBL/GenBank/DDBJ databases">
        <authorList>
            <person name="Varghese N."/>
            <person name="Submissions S."/>
        </authorList>
    </citation>
    <scope>NUCLEOTIDE SEQUENCE [LARGE SCALE GENOMIC DNA]</scope>
    <source>
        <strain evidence="4">DSM 3669</strain>
    </source>
</reference>
<feature type="compositionally biased region" description="Polar residues" evidence="2">
    <location>
        <begin position="158"/>
        <end position="173"/>
    </location>
</feature>
<dbReference type="EMBL" id="FOYM01000025">
    <property type="protein sequence ID" value="SFR12488.1"/>
    <property type="molecule type" value="Genomic_DNA"/>
</dbReference>
<name>A0A1I6E4T6_9FIRM</name>
<keyword evidence="4" id="KW-1185">Reference proteome</keyword>
<accession>A0A1I6E4T6</accession>
<evidence type="ECO:0000256" key="2">
    <source>
        <dbReference type="SAM" id="MobiDB-lite"/>
    </source>
</evidence>
<evidence type="ECO:0000256" key="1">
    <source>
        <dbReference type="SAM" id="Coils"/>
    </source>
</evidence>
<dbReference type="Proteomes" id="UP000199584">
    <property type="component" value="Unassembled WGS sequence"/>
</dbReference>
<evidence type="ECO:0000313" key="4">
    <source>
        <dbReference type="Proteomes" id="UP000199584"/>
    </source>
</evidence>
<evidence type="ECO:0000313" key="3">
    <source>
        <dbReference type="EMBL" id="SFR12488.1"/>
    </source>
</evidence>
<gene>
    <name evidence="3" type="ORF">SAMN05660706_12537</name>
</gene>
<feature type="coiled-coil region" evidence="1">
    <location>
        <begin position="69"/>
        <end position="103"/>
    </location>
</feature>